<dbReference type="RefSeq" id="XP_026683035.1">
    <property type="nucleotide sequence ID" value="XM_026827234.1"/>
</dbReference>
<sequence length="1017" mass="110096">MPPVGQQAIATRNTNKKSSAGTEVSSSETRKIETIVTKQTESQPNISYVVTEPKESGVKTKKSKKSKGSTKIVSGKIIKTQSSSSIATEDGDTKVKIVELNPDEQLGVTSDNYGVGGISDSNTETYTVEHSHSDSATKDVSKKTETVKMIGGKIKKFFSGDKSDITESSHKIDDKTLKKVSNVVSSDHSIIKSESRSSFKETKAASMSSKKTTGTKVIKTSTTTIIGPDGKEITTVTVSDPEITQSVTSTEKNSVVVAEGELVQSRDGNKTDYKMNSAVSSYSDNIVSKDGHTKADITAAFITNEAKSTLAGIENKPQPTEIKAKSPSDGIESSEITTSSTSNVSDNTIHDSFGSQAVDSVKMIGGKLVKMFGKSGDSKSKHKKKSQISDSSNVETLQQTESSDKNITSQSETISTSSKIQTSSTETVQTLNKLSEQSGEINTSGSLEQQQKTRIVGGKLVQSKDDIHKERWNVKTGEPNVTESSVVTKGQNADSYESNDIVETGRKSSATFVSTSHVSSSESKSESFKTDSQGNSKTLYLDDKDISGSTEEKQNTRIVGGKLIKSKDDIHKERWNVKTGKPNVAESSIVTTGQNVDSYESNDLVETGRKSSSTFVSSSHVSSSETKSESFKTDSRDNAKTLYLDDKDSSDSIERKENTRIVGGKLIKSKDDIHKERWNVKTGKPDFSETSVLSNGGKVDNYESVDIMETDGKSSSKFVSTSHLSSSKTVAESSKTDDTSSTLERKQNTRIVGGKLIKSKDDFPKERSNIKTDVSISSVITDEGKTDNYESRETMDTDGVSSSKFVSKTHKTSSATTSGSPFEPDVNTQDRSRTLYTTDKNVSKIESNIHQGEQIITKGDNGPFTTSTTRTSKHSETTIIDDGGKPRTNKFESSETIRTDESSKFSATSHDSSSANVILDTSFRTNGESIDSTIKGDKNVSHLRDDTSESKIQKKSLQSGKVTSTVTSDKTSFVENEKLANARNNIGQRFEASIRVVAKYRRLVRVSPPGAGIIKLY</sequence>
<dbReference type="PaxDb" id="121845-A0A3Q0J8I4"/>
<feature type="compositionally biased region" description="Polar residues" evidence="1">
    <location>
        <begin position="479"/>
        <end position="498"/>
    </location>
</feature>
<feature type="compositionally biased region" description="Polar residues" evidence="1">
    <location>
        <begin position="713"/>
        <end position="733"/>
    </location>
</feature>
<proteinExistence type="predicted"/>
<feature type="compositionally biased region" description="Low complexity" evidence="1">
    <location>
        <begin position="610"/>
        <end position="625"/>
    </location>
</feature>
<gene>
    <name evidence="3" type="primary">LOC113469479</name>
</gene>
<feature type="compositionally biased region" description="Low complexity" evidence="1">
    <location>
        <begin position="331"/>
        <end position="347"/>
    </location>
</feature>
<evidence type="ECO:0000256" key="1">
    <source>
        <dbReference type="SAM" id="MobiDB-lite"/>
    </source>
</evidence>
<feature type="compositionally biased region" description="Low complexity" evidence="1">
    <location>
        <begin position="408"/>
        <end position="427"/>
    </location>
</feature>
<evidence type="ECO:0000313" key="2">
    <source>
        <dbReference type="Proteomes" id="UP000079169"/>
    </source>
</evidence>
<feature type="compositionally biased region" description="Basic and acidic residues" evidence="1">
    <location>
        <begin position="882"/>
        <end position="903"/>
    </location>
</feature>
<feature type="compositionally biased region" description="Polar residues" evidence="1">
    <location>
        <begin position="393"/>
        <end position="407"/>
    </location>
</feature>
<dbReference type="KEGG" id="dci:113469479"/>
<feature type="compositionally biased region" description="Polar residues" evidence="1">
    <location>
        <begin position="428"/>
        <end position="453"/>
    </location>
</feature>
<accession>A0A3Q0J8I4</accession>
<organism evidence="2 3">
    <name type="scientific">Diaphorina citri</name>
    <name type="common">Asian citrus psyllid</name>
    <dbReference type="NCBI Taxonomy" id="121845"/>
    <lineage>
        <taxon>Eukaryota</taxon>
        <taxon>Metazoa</taxon>
        <taxon>Ecdysozoa</taxon>
        <taxon>Arthropoda</taxon>
        <taxon>Hexapoda</taxon>
        <taxon>Insecta</taxon>
        <taxon>Pterygota</taxon>
        <taxon>Neoptera</taxon>
        <taxon>Paraneoptera</taxon>
        <taxon>Hemiptera</taxon>
        <taxon>Sternorrhyncha</taxon>
        <taxon>Psylloidea</taxon>
        <taxon>Psyllidae</taxon>
        <taxon>Diaphorininae</taxon>
        <taxon>Diaphorina</taxon>
    </lineage>
</organism>
<feature type="compositionally biased region" description="Basic and acidic residues" evidence="1">
    <location>
        <begin position="626"/>
        <end position="637"/>
    </location>
</feature>
<dbReference type="AlphaFoldDB" id="A0A3Q0J8I4"/>
<feature type="compositionally biased region" description="Polar residues" evidence="1">
    <location>
        <begin position="8"/>
        <end position="27"/>
    </location>
</feature>
<feature type="region of interest" description="Disordered" evidence="1">
    <location>
        <begin position="711"/>
        <end position="747"/>
    </location>
</feature>
<name>A0A3Q0J8I4_DIACI</name>
<dbReference type="GeneID" id="113469479"/>
<evidence type="ECO:0000313" key="3">
    <source>
        <dbReference type="RefSeq" id="XP_026683035.1"/>
    </source>
</evidence>
<feature type="region of interest" description="Disordered" evidence="1">
    <location>
        <begin position="1"/>
        <end position="42"/>
    </location>
</feature>
<feature type="region of interest" description="Disordered" evidence="1">
    <location>
        <begin position="195"/>
        <end position="214"/>
    </location>
</feature>
<feature type="region of interest" description="Disordered" evidence="1">
    <location>
        <begin position="785"/>
        <end position="832"/>
    </location>
</feature>
<feature type="compositionally biased region" description="Basic and acidic residues" evidence="1">
    <location>
        <begin position="785"/>
        <end position="795"/>
    </location>
</feature>
<feature type="compositionally biased region" description="Basic and acidic residues" evidence="1">
    <location>
        <begin position="540"/>
        <end position="555"/>
    </location>
</feature>
<feature type="region of interest" description="Disordered" evidence="1">
    <location>
        <begin position="607"/>
        <end position="637"/>
    </location>
</feature>
<feature type="region of interest" description="Disordered" evidence="1">
    <location>
        <begin position="309"/>
        <end position="356"/>
    </location>
</feature>
<feature type="compositionally biased region" description="Basic and acidic residues" evidence="1">
    <location>
        <begin position="734"/>
        <end position="747"/>
    </location>
</feature>
<dbReference type="STRING" id="121845.A0A3Q0J8I4"/>
<reference evidence="3" key="1">
    <citation type="submission" date="2025-08" db="UniProtKB">
        <authorList>
            <consortium name="RefSeq"/>
        </authorList>
    </citation>
    <scope>IDENTIFICATION</scope>
</reference>
<feature type="compositionally biased region" description="Basic and acidic residues" evidence="1">
    <location>
        <begin position="462"/>
        <end position="473"/>
    </location>
</feature>
<dbReference type="Proteomes" id="UP000079169">
    <property type="component" value="Unplaced"/>
</dbReference>
<feature type="compositionally biased region" description="Low complexity" evidence="1">
    <location>
        <begin position="508"/>
        <end position="522"/>
    </location>
</feature>
<feature type="region of interest" description="Disordered" evidence="1">
    <location>
        <begin position="856"/>
        <end position="910"/>
    </location>
</feature>
<feature type="region of interest" description="Disordered" evidence="1">
    <location>
        <begin position="371"/>
        <end position="557"/>
    </location>
</feature>
<protein>
    <submittedName>
        <fullName evidence="3">Dentin sialophosphoprotein-like</fullName>
    </submittedName>
</protein>
<keyword evidence="2" id="KW-1185">Reference proteome</keyword>